<proteinExistence type="predicted"/>
<dbReference type="EMBL" id="JYDT01000019">
    <property type="protein sequence ID" value="KRY90710.1"/>
    <property type="molecule type" value="Genomic_DNA"/>
</dbReference>
<dbReference type="AlphaFoldDB" id="A0A0V1FXE8"/>
<gene>
    <name evidence="1" type="ORF">T4D_963</name>
</gene>
<sequence length="35" mass="4383">MLQFVDLASKVKFCCWRINFSRPIKMHWTWQRVNL</sequence>
<accession>A0A0V1FXE8</accession>
<dbReference type="Proteomes" id="UP000054995">
    <property type="component" value="Unassembled WGS sequence"/>
</dbReference>
<evidence type="ECO:0000313" key="2">
    <source>
        <dbReference type="Proteomes" id="UP000054995"/>
    </source>
</evidence>
<name>A0A0V1FXE8_TRIPS</name>
<keyword evidence="2" id="KW-1185">Reference proteome</keyword>
<reference evidence="1 2" key="1">
    <citation type="submission" date="2015-01" db="EMBL/GenBank/DDBJ databases">
        <title>Evolution of Trichinella species and genotypes.</title>
        <authorList>
            <person name="Korhonen P.K."/>
            <person name="Edoardo P."/>
            <person name="Giuseppe L.R."/>
            <person name="Gasser R.B."/>
        </authorList>
    </citation>
    <scope>NUCLEOTIDE SEQUENCE [LARGE SCALE GENOMIC DNA]</scope>
    <source>
        <strain evidence="1">ISS470</strain>
    </source>
</reference>
<protein>
    <submittedName>
        <fullName evidence="1">Uncharacterized protein</fullName>
    </submittedName>
</protein>
<evidence type="ECO:0000313" key="1">
    <source>
        <dbReference type="EMBL" id="KRY90710.1"/>
    </source>
</evidence>
<organism evidence="1 2">
    <name type="scientific">Trichinella pseudospiralis</name>
    <name type="common">Parasitic roundworm</name>
    <dbReference type="NCBI Taxonomy" id="6337"/>
    <lineage>
        <taxon>Eukaryota</taxon>
        <taxon>Metazoa</taxon>
        <taxon>Ecdysozoa</taxon>
        <taxon>Nematoda</taxon>
        <taxon>Enoplea</taxon>
        <taxon>Dorylaimia</taxon>
        <taxon>Trichinellida</taxon>
        <taxon>Trichinellidae</taxon>
        <taxon>Trichinella</taxon>
    </lineage>
</organism>
<comment type="caution">
    <text evidence="1">The sequence shown here is derived from an EMBL/GenBank/DDBJ whole genome shotgun (WGS) entry which is preliminary data.</text>
</comment>